<comment type="caution">
    <text evidence="1">The sequence shown here is derived from an EMBL/GenBank/DDBJ whole genome shotgun (WGS) entry which is preliminary data.</text>
</comment>
<sequence length="52" mass="6123">MKPYHSTNWLEMRLAMLNRSGWAYFPVKVQLQIEAEMKAIKAELAKRKEAKS</sequence>
<accession>A0A9Q3UI30</accession>
<evidence type="ECO:0000313" key="2">
    <source>
        <dbReference type="Proteomes" id="UP000726777"/>
    </source>
</evidence>
<dbReference type="Proteomes" id="UP000726777">
    <property type="component" value="Unassembled WGS sequence"/>
</dbReference>
<gene>
    <name evidence="1" type="ORF">IB292_21305</name>
</gene>
<name>A0A9Q3UI30_VIBPH</name>
<proteinExistence type="predicted"/>
<dbReference type="EMBL" id="JACVHL010000027">
    <property type="protein sequence ID" value="MCC3807559.1"/>
    <property type="molecule type" value="Genomic_DNA"/>
</dbReference>
<dbReference type="RefSeq" id="WP_228085905.1">
    <property type="nucleotide sequence ID" value="NZ_JACVHL010000027.1"/>
</dbReference>
<organism evidence="1 2">
    <name type="scientific">Vibrio parahaemolyticus</name>
    <dbReference type="NCBI Taxonomy" id="670"/>
    <lineage>
        <taxon>Bacteria</taxon>
        <taxon>Pseudomonadati</taxon>
        <taxon>Pseudomonadota</taxon>
        <taxon>Gammaproteobacteria</taxon>
        <taxon>Vibrionales</taxon>
        <taxon>Vibrionaceae</taxon>
        <taxon>Vibrio</taxon>
    </lineage>
</organism>
<reference evidence="1" key="1">
    <citation type="submission" date="2020-09" db="EMBL/GenBank/DDBJ databases">
        <title>Genome sequence of Vibrio parahaemolyticus isolates.</title>
        <authorList>
            <person name="Hammerl J.A."/>
            <person name="Strauch E."/>
        </authorList>
    </citation>
    <scope>NUCLEOTIDE SEQUENCE</scope>
    <source>
        <strain evidence="1">17-VB00146</strain>
    </source>
</reference>
<dbReference type="AlphaFoldDB" id="A0A9Q3UI30"/>
<protein>
    <submittedName>
        <fullName evidence="1">Uncharacterized protein</fullName>
    </submittedName>
</protein>
<evidence type="ECO:0000313" key="1">
    <source>
        <dbReference type="EMBL" id="MCC3807559.1"/>
    </source>
</evidence>